<organism evidence="1 2">
    <name type="scientific">Conidiobolus coronatus (strain ATCC 28846 / CBS 209.66 / NRRL 28638)</name>
    <name type="common">Delacroixia coronata</name>
    <dbReference type="NCBI Taxonomy" id="796925"/>
    <lineage>
        <taxon>Eukaryota</taxon>
        <taxon>Fungi</taxon>
        <taxon>Fungi incertae sedis</taxon>
        <taxon>Zoopagomycota</taxon>
        <taxon>Entomophthoromycotina</taxon>
        <taxon>Entomophthoromycetes</taxon>
        <taxon>Entomophthorales</taxon>
        <taxon>Ancylistaceae</taxon>
        <taxon>Conidiobolus</taxon>
    </lineage>
</organism>
<accession>A0A137NSP5</accession>
<proteinExistence type="predicted"/>
<protein>
    <submittedName>
        <fullName evidence="1">Uncharacterized protein</fullName>
    </submittedName>
</protein>
<reference evidence="1 2" key="1">
    <citation type="journal article" date="2015" name="Genome Biol. Evol.">
        <title>Phylogenomic analyses indicate that early fungi evolved digesting cell walls of algal ancestors of land plants.</title>
        <authorList>
            <person name="Chang Y."/>
            <person name="Wang S."/>
            <person name="Sekimoto S."/>
            <person name="Aerts A.L."/>
            <person name="Choi C."/>
            <person name="Clum A."/>
            <person name="LaButti K.M."/>
            <person name="Lindquist E.A."/>
            <person name="Yee Ngan C."/>
            <person name="Ohm R.A."/>
            <person name="Salamov A.A."/>
            <person name="Grigoriev I.V."/>
            <person name="Spatafora J.W."/>
            <person name="Berbee M.L."/>
        </authorList>
    </citation>
    <scope>NUCLEOTIDE SEQUENCE [LARGE SCALE GENOMIC DNA]</scope>
    <source>
        <strain evidence="1 2">NRRL 28638</strain>
    </source>
</reference>
<gene>
    <name evidence="1" type="ORF">CONCODRAFT_80687</name>
</gene>
<sequence>MKIELLGLLFANSYTSLGLMFYKDVSYYNFLGPVDVNVDQCVYVGDKVNDKASSARWGDAANYDRCICFHDHYPCSGRTRCWDESNRFFENFNQHDINGMVSGVSLYERVPNLPCSARNKE</sequence>
<evidence type="ECO:0000313" key="2">
    <source>
        <dbReference type="Proteomes" id="UP000070444"/>
    </source>
</evidence>
<name>A0A137NSP5_CONC2</name>
<dbReference type="Proteomes" id="UP000070444">
    <property type="component" value="Unassembled WGS sequence"/>
</dbReference>
<dbReference type="EMBL" id="KQ964817">
    <property type="protein sequence ID" value="KXN65787.1"/>
    <property type="molecule type" value="Genomic_DNA"/>
</dbReference>
<dbReference type="AlphaFoldDB" id="A0A137NSP5"/>
<keyword evidence="2" id="KW-1185">Reference proteome</keyword>
<evidence type="ECO:0000313" key="1">
    <source>
        <dbReference type="EMBL" id="KXN65787.1"/>
    </source>
</evidence>